<dbReference type="SUPFAM" id="SSF109604">
    <property type="entry name" value="HD-domain/PDEase-like"/>
    <property type="match status" value="1"/>
</dbReference>
<dbReference type="EC" id="3.6.1.11" evidence="5"/>
<reference evidence="13" key="1">
    <citation type="submission" date="2022-02" db="EMBL/GenBank/DDBJ databases">
        <title>Vibrio sp. nov, a new bacterium isolated from seawater.</title>
        <authorList>
            <person name="Yuan Y."/>
        </authorList>
    </citation>
    <scope>NUCLEOTIDE SEQUENCE</scope>
    <source>
        <strain evidence="13">ZSDZ65</strain>
    </source>
</reference>
<keyword evidence="9" id="KW-0472">Membrane</keyword>
<dbReference type="FunFam" id="3.30.420.150:FF:000001">
    <property type="entry name" value="Guanosine-5'-triphosphate,3'-diphosphate pyrophosphatase"/>
    <property type="match status" value="1"/>
</dbReference>
<dbReference type="Gene3D" id="3.30.420.150">
    <property type="entry name" value="Exopolyphosphatase. Domain 2"/>
    <property type="match status" value="1"/>
</dbReference>
<dbReference type="SUPFAM" id="SSF53067">
    <property type="entry name" value="Actin-like ATPase domain"/>
    <property type="match status" value="2"/>
</dbReference>
<sequence>MSLNNIDTNKQVAAIDLGSNSFHMVVAKIVDQDLQIVSRHKQRVRLALGLDSENNLDNGAIERGLECLAMFVERLHGFDAGNVRIAATHTLRIANNSASFLQRAKEILPFSIEIIPGEEEARLIYTGVAHTQTESSSKLVVDIGGGSTELIIGEAFRPTLLNSTQMGCVSYTKKYFDNGKLSSKNFSKAILSAQQRLEALAPRYRRLGWEVAFGSSGTIKAIKAVLVGMGYDDGVITLKRLHKLIDTLCDFNSIAQVSLSGLTAERQPVFAAGVAILTAIFDSLSLDDMHFSTAALREGLLYEMDDQLQRTDIRMRTAENLAKKHFVDMVHANNVRLQARDFLYQLHDTFNLKKKSKLYSLIEWGALLHEVGLSISYQGFHRHSSYLLRYTTMPGFNSEEQLVLATLARFQRKQLKRQELPEFSLYKKKHLEVLIRVLRLSIILHGQRSEEPRPTMRLIVEEKDNWLLSSTEEHWLINNKLLHADLQTEQTYWRMAGWTLTLS</sequence>
<dbReference type="Gene3D" id="3.30.70.2260">
    <property type="match status" value="1"/>
</dbReference>
<dbReference type="PIRSF" id="PIRSF001267">
    <property type="entry name" value="Pyrophosphatase_GppA_Ppx"/>
    <property type="match status" value="1"/>
</dbReference>
<proteinExistence type="inferred from homology"/>
<dbReference type="GO" id="GO:0006798">
    <property type="term" value="P:polyphosphate catabolic process"/>
    <property type="evidence" value="ECO:0007669"/>
    <property type="project" value="TreeGrafter"/>
</dbReference>
<dbReference type="Proteomes" id="UP001155587">
    <property type="component" value="Unassembled WGS sequence"/>
</dbReference>
<dbReference type="InterPro" id="IPR050273">
    <property type="entry name" value="GppA/Ppx_hydrolase"/>
</dbReference>
<gene>
    <name evidence="13" type="primary">ppx</name>
    <name evidence="13" type="ORF">MD535_16355</name>
</gene>
<organism evidence="13 14">
    <name type="scientific">Vibrio qingdaonensis</name>
    <dbReference type="NCBI Taxonomy" id="2829491"/>
    <lineage>
        <taxon>Bacteria</taxon>
        <taxon>Pseudomonadati</taxon>
        <taxon>Pseudomonadota</taxon>
        <taxon>Gammaproteobacteria</taxon>
        <taxon>Vibrionales</taxon>
        <taxon>Vibrionaceae</taxon>
        <taxon>Vibrio</taxon>
    </lineage>
</organism>
<comment type="catalytic activity">
    <reaction evidence="10">
        <text>[phosphate](n) + H2O = [phosphate](n-1) + phosphate + H(+)</text>
        <dbReference type="Rhea" id="RHEA:21528"/>
        <dbReference type="Rhea" id="RHEA-COMP:9859"/>
        <dbReference type="Rhea" id="RHEA-COMP:14279"/>
        <dbReference type="ChEBI" id="CHEBI:15377"/>
        <dbReference type="ChEBI" id="CHEBI:15378"/>
        <dbReference type="ChEBI" id="CHEBI:16838"/>
        <dbReference type="ChEBI" id="CHEBI:43474"/>
        <dbReference type="EC" id="3.6.1.11"/>
    </reaction>
</comment>
<evidence type="ECO:0000256" key="2">
    <source>
        <dbReference type="ARBA" id="ARBA00004202"/>
    </source>
</evidence>
<evidence type="ECO:0000256" key="7">
    <source>
        <dbReference type="ARBA" id="ARBA00022475"/>
    </source>
</evidence>
<dbReference type="Pfam" id="PF02541">
    <property type="entry name" value="Ppx-GppA"/>
    <property type="match status" value="1"/>
</dbReference>
<comment type="caution">
    <text evidence="13">The sequence shown here is derived from an EMBL/GenBank/DDBJ whole genome shotgun (WGS) entry which is preliminary data.</text>
</comment>
<comment type="subunit">
    <text evidence="4">Homodimer.</text>
</comment>
<dbReference type="PANTHER" id="PTHR30005:SF14">
    <property type="entry name" value="EXOPOLYPHOSPHATASE"/>
    <property type="match status" value="1"/>
</dbReference>
<dbReference type="NCBIfam" id="TIGR03706">
    <property type="entry name" value="exo_poly_only"/>
    <property type="match status" value="1"/>
</dbReference>
<dbReference type="GO" id="GO:0004309">
    <property type="term" value="F:exopolyphosphatase activity"/>
    <property type="evidence" value="ECO:0007669"/>
    <property type="project" value="UniProtKB-EC"/>
</dbReference>
<dbReference type="PANTHER" id="PTHR30005">
    <property type="entry name" value="EXOPOLYPHOSPHATASE"/>
    <property type="match status" value="1"/>
</dbReference>
<evidence type="ECO:0000313" key="14">
    <source>
        <dbReference type="Proteomes" id="UP001155587"/>
    </source>
</evidence>
<keyword evidence="7" id="KW-1003">Cell membrane</keyword>
<dbReference type="InterPro" id="IPR030673">
    <property type="entry name" value="PyroPPase_GppA_Ppx"/>
</dbReference>
<comment type="cofactor">
    <cofactor evidence="1">
        <name>Mg(2+)</name>
        <dbReference type="ChEBI" id="CHEBI:18420"/>
    </cofactor>
</comment>
<comment type="similarity">
    <text evidence="3">Belongs to the GppA/Ppx family.</text>
</comment>
<evidence type="ECO:0000259" key="12">
    <source>
        <dbReference type="Pfam" id="PF21447"/>
    </source>
</evidence>
<evidence type="ECO:0000259" key="11">
    <source>
        <dbReference type="Pfam" id="PF02541"/>
    </source>
</evidence>
<dbReference type="InterPro" id="IPR022371">
    <property type="entry name" value="Exopolyphosphatase"/>
</dbReference>
<evidence type="ECO:0000256" key="5">
    <source>
        <dbReference type="ARBA" id="ARBA00012451"/>
    </source>
</evidence>
<evidence type="ECO:0000313" key="13">
    <source>
        <dbReference type="EMBL" id="MCW8347575.1"/>
    </source>
</evidence>
<evidence type="ECO:0000256" key="3">
    <source>
        <dbReference type="ARBA" id="ARBA00007125"/>
    </source>
</evidence>
<keyword evidence="8 13" id="KW-0378">Hydrolase</keyword>
<evidence type="ECO:0000256" key="10">
    <source>
        <dbReference type="ARBA" id="ARBA00047607"/>
    </source>
</evidence>
<evidence type="ECO:0000256" key="9">
    <source>
        <dbReference type="ARBA" id="ARBA00023136"/>
    </source>
</evidence>
<accession>A0A9X3CQI3</accession>
<dbReference type="InterPro" id="IPR043129">
    <property type="entry name" value="ATPase_NBD"/>
</dbReference>
<comment type="subcellular location">
    <subcellularLocation>
        <location evidence="2">Cell membrane</location>
        <topology evidence="2">Peripheral membrane protein</topology>
    </subcellularLocation>
</comment>
<protein>
    <recommendedName>
        <fullName evidence="6">Exopolyphosphatase</fullName>
        <ecNumber evidence="5">3.6.1.11</ecNumber>
    </recommendedName>
</protein>
<dbReference type="RefSeq" id="WP_265676103.1">
    <property type="nucleotide sequence ID" value="NZ_JAKRRY010000023.1"/>
</dbReference>
<feature type="domain" description="Ppx/GppA phosphatase C-terminal" evidence="12">
    <location>
        <begin position="313"/>
        <end position="490"/>
    </location>
</feature>
<dbReference type="GO" id="GO:0005886">
    <property type="term" value="C:plasma membrane"/>
    <property type="evidence" value="ECO:0007669"/>
    <property type="project" value="UniProtKB-SubCell"/>
</dbReference>
<name>A0A9X3CQI3_9VIBR</name>
<feature type="domain" description="Ppx/GppA phosphatase N-terminal" evidence="11">
    <location>
        <begin position="25"/>
        <end position="305"/>
    </location>
</feature>
<evidence type="ECO:0000256" key="8">
    <source>
        <dbReference type="ARBA" id="ARBA00022801"/>
    </source>
</evidence>
<evidence type="ECO:0000256" key="1">
    <source>
        <dbReference type="ARBA" id="ARBA00001946"/>
    </source>
</evidence>
<dbReference type="Gene3D" id="1.10.3210.10">
    <property type="entry name" value="Hypothetical protein af1432"/>
    <property type="match status" value="1"/>
</dbReference>
<evidence type="ECO:0000256" key="6">
    <source>
        <dbReference type="ARBA" id="ARBA00020416"/>
    </source>
</evidence>
<dbReference type="AlphaFoldDB" id="A0A9X3CQI3"/>
<evidence type="ECO:0000256" key="4">
    <source>
        <dbReference type="ARBA" id="ARBA00011738"/>
    </source>
</evidence>
<dbReference type="InterPro" id="IPR048950">
    <property type="entry name" value="Ppx_GppA_C"/>
</dbReference>
<dbReference type="InterPro" id="IPR003695">
    <property type="entry name" value="Ppx_GppA_N"/>
</dbReference>
<dbReference type="Pfam" id="PF21447">
    <property type="entry name" value="Ppx-GppA_III"/>
    <property type="match status" value="1"/>
</dbReference>
<keyword evidence="14" id="KW-1185">Reference proteome</keyword>
<dbReference type="Gene3D" id="3.30.420.40">
    <property type="match status" value="1"/>
</dbReference>
<dbReference type="EMBL" id="JAKRRY010000023">
    <property type="protein sequence ID" value="MCW8347575.1"/>
    <property type="molecule type" value="Genomic_DNA"/>
</dbReference>
<dbReference type="FunFam" id="3.30.420.40:FF:000023">
    <property type="entry name" value="Guanosine-5'-triphosphate,3'-diphosphate pyrophosphatase"/>
    <property type="match status" value="1"/>
</dbReference>